<evidence type="ECO:0000313" key="1">
    <source>
        <dbReference type="EMBL" id="MPN34007.1"/>
    </source>
</evidence>
<name>A0A645H4S2_9ZZZZ</name>
<sequence length="111" mass="12831">MGSIREQRKKRILGCHEKHTISLRFERGRKHVARIEQIGCGESAGRHNIFNQDLIAGSIHGIHPQPSRQQDHQLAAQRVLPGHCIVFPNGVHRVIQFLHKRIFQIQRQVIE</sequence>
<proteinExistence type="predicted"/>
<gene>
    <name evidence="1" type="ORF">SDC9_181499</name>
</gene>
<dbReference type="EMBL" id="VSSQ01086826">
    <property type="protein sequence ID" value="MPN34007.1"/>
    <property type="molecule type" value="Genomic_DNA"/>
</dbReference>
<protein>
    <submittedName>
        <fullName evidence="1">Uncharacterized protein</fullName>
    </submittedName>
</protein>
<reference evidence="1" key="1">
    <citation type="submission" date="2019-08" db="EMBL/GenBank/DDBJ databases">
        <authorList>
            <person name="Kucharzyk K."/>
            <person name="Murdoch R.W."/>
            <person name="Higgins S."/>
            <person name="Loffler F."/>
        </authorList>
    </citation>
    <scope>NUCLEOTIDE SEQUENCE</scope>
</reference>
<dbReference type="AlphaFoldDB" id="A0A645H4S2"/>
<comment type="caution">
    <text evidence="1">The sequence shown here is derived from an EMBL/GenBank/DDBJ whole genome shotgun (WGS) entry which is preliminary data.</text>
</comment>
<organism evidence="1">
    <name type="scientific">bioreactor metagenome</name>
    <dbReference type="NCBI Taxonomy" id="1076179"/>
    <lineage>
        <taxon>unclassified sequences</taxon>
        <taxon>metagenomes</taxon>
        <taxon>ecological metagenomes</taxon>
    </lineage>
</organism>
<accession>A0A645H4S2</accession>